<comment type="caution">
    <text evidence="1">The sequence shown here is derived from an EMBL/GenBank/DDBJ whole genome shotgun (WGS) entry which is preliminary data.</text>
</comment>
<organism evidence="1 2">
    <name type="scientific">Araneus ventricosus</name>
    <name type="common">Orbweaver spider</name>
    <name type="synonym">Epeira ventricosa</name>
    <dbReference type="NCBI Taxonomy" id="182803"/>
    <lineage>
        <taxon>Eukaryota</taxon>
        <taxon>Metazoa</taxon>
        <taxon>Ecdysozoa</taxon>
        <taxon>Arthropoda</taxon>
        <taxon>Chelicerata</taxon>
        <taxon>Arachnida</taxon>
        <taxon>Araneae</taxon>
        <taxon>Araneomorphae</taxon>
        <taxon>Entelegynae</taxon>
        <taxon>Araneoidea</taxon>
        <taxon>Araneidae</taxon>
        <taxon>Araneus</taxon>
    </lineage>
</organism>
<proteinExistence type="predicted"/>
<evidence type="ECO:0000313" key="1">
    <source>
        <dbReference type="EMBL" id="GBM15975.1"/>
    </source>
</evidence>
<sequence length="99" mass="11517">MPKSDENWRGVVEMFGFSFGALGRKTDHDNGARKWAMMGKDDWTPYRAYLRGHLRTSPPLKRSQRPAFVDVKVKFPDRLARCERVKALMLQGKTRLHRG</sequence>
<gene>
    <name evidence="1" type="ORF">AVEN_108574_1</name>
</gene>
<dbReference type="AlphaFoldDB" id="A0A4Y2DK44"/>
<dbReference type="Proteomes" id="UP000499080">
    <property type="component" value="Unassembled WGS sequence"/>
</dbReference>
<dbReference type="EMBL" id="BGPR01000367">
    <property type="protein sequence ID" value="GBM15975.1"/>
    <property type="molecule type" value="Genomic_DNA"/>
</dbReference>
<evidence type="ECO:0000313" key="2">
    <source>
        <dbReference type="Proteomes" id="UP000499080"/>
    </source>
</evidence>
<name>A0A4Y2DK44_ARAVE</name>
<keyword evidence="2" id="KW-1185">Reference proteome</keyword>
<accession>A0A4Y2DK44</accession>
<reference evidence="1 2" key="1">
    <citation type="journal article" date="2019" name="Sci. Rep.">
        <title>Orb-weaving spider Araneus ventricosus genome elucidates the spidroin gene catalogue.</title>
        <authorList>
            <person name="Kono N."/>
            <person name="Nakamura H."/>
            <person name="Ohtoshi R."/>
            <person name="Moran D.A.P."/>
            <person name="Shinohara A."/>
            <person name="Yoshida Y."/>
            <person name="Fujiwara M."/>
            <person name="Mori M."/>
            <person name="Tomita M."/>
            <person name="Arakawa K."/>
        </authorList>
    </citation>
    <scope>NUCLEOTIDE SEQUENCE [LARGE SCALE GENOMIC DNA]</scope>
</reference>
<protein>
    <submittedName>
        <fullName evidence="1">Uncharacterized protein</fullName>
    </submittedName>
</protein>